<dbReference type="AlphaFoldDB" id="A0A5D2Z5K1"/>
<dbReference type="Pfam" id="PF05278">
    <property type="entry name" value="PEARLI-4"/>
    <property type="match status" value="1"/>
</dbReference>
<dbReference type="EMBL" id="CM017640">
    <property type="protein sequence ID" value="TYJ33270.1"/>
    <property type="molecule type" value="Genomic_DNA"/>
</dbReference>
<dbReference type="InterPro" id="IPR007942">
    <property type="entry name" value="PLipase-like"/>
</dbReference>
<feature type="coiled-coil region" evidence="1">
    <location>
        <begin position="534"/>
        <end position="561"/>
    </location>
</feature>
<keyword evidence="1" id="KW-0175">Coiled coil</keyword>
<feature type="region of interest" description="Disordered" evidence="2">
    <location>
        <begin position="332"/>
        <end position="353"/>
    </location>
</feature>
<evidence type="ECO:0000313" key="3">
    <source>
        <dbReference type="EMBL" id="TYJ33270.1"/>
    </source>
</evidence>
<keyword evidence="4" id="KW-1185">Reference proteome</keyword>
<sequence length="593" mass="66664">MEHTESQSWNPYLYPSLVWASGKDLFDSTSTDNETDLLQPADTVPTCSASILVPTPSFPDGVANTNPNELSQQINSCDNSQRDVEGGVVCTELDPKHLDLAGQASNERIHKDDEARMPPLGDANSQGGTSSRGCNEKKRKGPQSAEAGQAQKQKKREADKNYREKRKEYEKLKKNYDNLLKRVTKCGGIDQIESVINHNNHINSELQKSNGTELGPLQQMESRYGGIDRMKFMLDKFKELEAKYGGIEKLESILEKFVDIEADSNKLNQIKSMLGINEAEFIVDKLKGMADDVHKLDQIKSLLGGIDETELAINRIKKMELQLEKQKPMVSQKEVESFQASPGSPPEKSGSQPLDLIAEFDNVPDKLNFITTVSRTAPNMQYNDEDVDRLIARITDENIPSDLATNSFGDLLGGARERVNKYEIPSLLVSTAQHIFNDHGDITRKCKLSDLNVQTIFVSFCAAIKEMVDLSLENVTEEIILKLRHPIMDAKRIEFDAEFAMKRLITIVHGYFGLKARQDRHELERWVASLRAGDETLRKELENKSQEIQDTEAKLRRLESDKCKICLESMEKFVAKDLKSVTLSLSPVASNET</sequence>
<gene>
    <name evidence="3" type="ORF">E1A91_A05G091800v1</name>
</gene>
<protein>
    <submittedName>
        <fullName evidence="3">Uncharacterized protein</fullName>
    </submittedName>
</protein>
<accession>A0A5D2Z5K1</accession>
<evidence type="ECO:0000313" key="4">
    <source>
        <dbReference type="Proteomes" id="UP000323597"/>
    </source>
</evidence>
<reference evidence="3 4" key="1">
    <citation type="submission" date="2019-07" db="EMBL/GenBank/DDBJ databases">
        <title>WGS assembly of Gossypium mustelinum.</title>
        <authorList>
            <person name="Chen Z.J."/>
            <person name="Sreedasyam A."/>
            <person name="Ando A."/>
            <person name="Song Q."/>
            <person name="De L."/>
            <person name="Hulse-Kemp A."/>
            <person name="Ding M."/>
            <person name="Ye W."/>
            <person name="Kirkbride R."/>
            <person name="Jenkins J."/>
            <person name="Plott C."/>
            <person name="Lovell J."/>
            <person name="Lin Y.-M."/>
            <person name="Vaughn R."/>
            <person name="Liu B."/>
            <person name="Li W."/>
            <person name="Simpson S."/>
            <person name="Scheffler B."/>
            <person name="Saski C."/>
            <person name="Grover C."/>
            <person name="Hu G."/>
            <person name="Conover J."/>
            <person name="Carlson J."/>
            <person name="Shu S."/>
            <person name="Boston L."/>
            <person name="Williams M."/>
            <person name="Peterson D."/>
            <person name="Mcgee K."/>
            <person name="Jones D."/>
            <person name="Wendel J."/>
            <person name="Stelly D."/>
            <person name="Grimwood J."/>
            <person name="Schmutz J."/>
        </authorList>
    </citation>
    <scope>NUCLEOTIDE SEQUENCE [LARGE SCALE GENOMIC DNA]</scope>
    <source>
        <strain evidence="3">1408120.09</strain>
    </source>
</reference>
<dbReference type="PANTHER" id="PTHR35021:SF7">
    <property type="entry name" value="PROTEIN FB17, PUTATIVE-RELATED"/>
    <property type="match status" value="1"/>
</dbReference>
<feature type="region of interest" description="Disordered" evidence="2">
    <location>
        <begin position="108"/>
        <end position="164"/>
    </location>
</feature>
<evidence type="ECO:0000256" key="2">
    <source>
        <dbReference type="SAM" id="MobiDB-lite"/>
    </source>
</evidence>
<feature type="compositionally biased region" description="Polar residues" evidence="2">
    <location>
        <begin position="123"/>
        <end position="133"/>
    </location>
</feature>
<evidence type="ECO:0000256" key="1">
    <source>
        <dbReference type="SAM" id="Coils"/>
    </source>
</evidence>
<proteinExistence type="predicted"/>
<dbReference type="PANTHER" id="PTHR35021">
    <property type="match status" value="1"/>
</dbReference>
<organism evidence="3 4">
    <name type="scientific">Gossypium mustelinum</name>
    <name type="common">Cotton</name>
    <name type="synonym">Gossypium caicoense</name>
    <dbReference type="NCBI Taxonomy" id="34275"/>
    <lineage>
        <taxon>Eukaryota</taxon>
        <taxon>Viridiplantae</taxon>
        <taxon>Streptophyta</taxon>
        <taxon>Embryophyta</taxon>
        <taxon>Tracheophyta</taxon>
        <taxon>Spermatophyta</taxon>
        <taxon>Magnoliopsida</taxon>
        <taxon>eudicotyledons</taxon>
        <taxon>Gunneridae</taxon>
        <taxon>Pentapetalae</taxon>
        <taxon>rosids</taxon>
        <taxon>malvids</taxon>
        <taxon>Malvales</taxon>
        <taxon>Malvaceae</taxon>
        <taxon>Malvoideae</taxon>
        <taxon>Gossypium</taxon>
    </lineage>
</organism>
<dbReference type="Proteomes" id="UP000323597">
    <property type="component" value="Chromosome A05"/>
</dbReference>
<name>A0A5D2Z5K1_GOSMU</name>